<reference evidence="2" key="1">
    <citation type="submission" date="2024-05" db="EMBL/GenBank/DDBJ databases">
        <authorList>
            <person name="Cai S.Y."/>
            <person name="Jin L.M."/>
            <person name="Li H.R."/>
        </authorList>
    </citation>
    <scope>NUCLEOTIDE SEQUENCE</scope>
    <source>
        <strain evidence="2">A5-74</strain>
    </source>
</reference>
<evidence type="ECO:0008006" key="3">
    <source>
        <dbReference type="Google" id="ProtNLM"/>
    </source>
</evidence>
<accession>A0AAU8DUC6</accession>
<feature type="compositionally biased region" description="Basic and acidic residues" evidence="1">
    <location>
        <begin position="72"/>
        <end position="86"/>
    </location>
</feature>
<name>A0AAU8DUC6_9ACTN</name>
<sequence>MTHNKQQFLGLDTDFCRGKSSQMRGQGEQMGGLMSNIQGQLDGVVWQGQNAERFCDHWASTLKPKMVESAGEMDHRGRELRKRADWQDQVSSA</sequence>
<feature type="region of interest" description="Disordered" evidence="1">
    <location>
        <begin position="69"/>
        <end position="93"/>
    </location>
</feature>
<evidence type="ECO:0000313" key="2">
    <source>
        <dbReference type="EMBL" id="XCG65456.1"/>
    </source>
</evidence>
<gene>
    <name evidence="2" type="ORF">ABLG96_09345</name>
</gene>
<dbReference type="EMBL" id="CP159218">
    <property type="protein sequence ID" value="XCG65456.1"/>
    <property type="molecule type" value="Genomic_DNA"/>
</dbReference>
<protein>
    <recommendedName>
        <fullName evidence="3">WXG100 family type VII secretion target</fullName>
    </recommendedName>
</protein>
<dbReference type="AlphaFoldDB" id="A0AAU8DUC6"/>
<dbReference type="Gene3D" id="1.10.287.1060">
    <property type="entry name" value="ESAT-6-like"/>
    <property type="match status" value="1"/>
</dbReference>
<organism evidence="2">
    <name type="scientific">Nakamurella sp. A5-74</name>
    <dbReference type="NCBI Taxonomy" id="3158264"/>
    <lineage>
        <taxon>Bacteria</taxon>
        <taxon>Bacillati</taxon>
        <taxon>Actinomycetota</taxon>
        <taxon>Actinomycetes</taxon>
        <taxon>Nakamurellales</taxon>
        <taxon>Nakamurellaceae</taxon>
        <taxon>Nakamurella</taxon>
    </lineage>
</organism>
<evidence type="ECO:0000256" key="1">
    <source>
        <dbReference type="SAM" id="MobiDB-lite"/>
    </source>
</evidence>
<dbReference type="RefSeq" id="WP_353651061.1">
    <property type="nucleotide sequence ID" value="NZ_CP159218.1"/>
</dbReference>
<proteinExistence type="predicted"/>